<proteinExistence type="predicted"/>
<evidence type="ECO:0000313" key="1">
    <source>
        <dbReference type="EMBL" id="KAJ9068489.1"/>
    </source>
</evidence>
<keyword evidence="2" id="KW-1185">Reference proteome</keyword>
<organism evidence="1 2">
    <name type="scientific">Entomophthora muscae</name>
    <dbReference type="NCBI Taxonomy" id="34485"/>
    <lineage>
        <taxon>Eukaryota</taxon>
        <taxon>Fungi</taxon>
        <taxon>Fungi incertae sedis</taxon>
        <taxon>Zoopagomycota</taxon>
        <taxon>Entomophthoromycotina</taxon>
        <taxon>Entomophthoromycetes</taxon>
        <taxon>Entomophthorales</taxon>
        <taxon>Entomophthoraceae</taxon>
        <taxon>Entomophthora</taxon>
    </lineage>
</organism>
<dbReference type="Proteomes" id="UP001165960">
    <property type="component" value="Unassembled WGS sequence"/>
</dbReference>
<reference evidence="1" key="1">
    <citation type="submission" date="2022-04" db="EMBL/GenBank/DDBJ databases">
        <title>Genome of the entomopathogenic fungus Entomophthora muscae.</title>
        <authorList>
            <person name="Elya C."/>
            <person name="Lovett B.R."/>
            <person name="Lee E."/>
            <person name="Macias A.M."/>
            <person name="Hajek A.E."/>
            <person name="De Bivort B.L."/>
            <person name="Kasson M.T."/>
            <person name="De Fine Licht H.H."/>
            <person name="Stajich J.E."/>
        </authorList>
    </citation>
    <scope>NUCLEOTIDE SEQUENCE</scope>
    <source>
        <strain evidence="1">Berkeley</strain>
    </source>
</reference>
<protein>
    <submittedName>
        <fullName evidence="1">Uncharacterized protein</fullName>
    </submittedName>
</protein>
<evidence type="ECO:0000313" key="2">
    <source>
        <dbReference type="Proteomes" id="UP001165960"/>
    </source>
</evidence>
<comment type="caution">
    <text evidence="1">The sequence shown here is derived from an EMBL/GenBank/DDBJ whole genome shotgun (WGS) entry which is preliminary data.</text>
</comment>
<dbReference type="EMBL" id="QTSX02003728">
    <property type="protein sequence ID" value="KAJ9068489.1"/>
    <property type="molecule type" value="Genomic_DNA"/>
</dbReference>
<sequence length="116" mass="12531">MKPIATKPRWLTPSCPVTSAGLLNNVSLTTWGDVIVYLRRATIRVPLIRRRLPSIGPLGRSPPGKGKCCAPVHALNVSKVPGCPIRSLTAYGSLNTPIRFIPTKGPITSAPRNFIH</sequence>
<gene>
    <name evidence="1" type="ORF">DSO57_1028217</name>
</gene>
<accession>A0ACC2T1T1</accession>
<name>A0ACC2T1T1_9FUNG</name>